<dbReference type="Proteomes" id="UP001271263">
    <property type="component" value="Unassembled WGS sequence"/>
</dbReference>
<sequence length="88" mass="10233">MELFQFTALLLTLIGALLIYSTSKHQRLFRRPQPKVLAWLGSCLWLFAFFSWYQLLTPTAAVFTWLFTAMTLLICVPLSTLFQDREEG</sequence>
<keyword evidence="1" id="KW-0472">Membrane</keyword>
<reference evidence="3 5" key="1">
    <citation type="journal article" date="2022" name="bioRxiv">
        <title>Prophages regulate Shewanella fidelis 3313 motility and biofilm formation: implications for gut colonization dynamics in Ciona robusta.</title>
        <authorList>
            <person name="Natarajan O."/>
            <person name="Gibboney S.L."/>
            <person name="Young M.N."/>
            <person name="Lim S.J."/>
            <person name="Pluta N."/>
            <person name="Atkinson C.G."/>
            <person name="Leigh B.A."/>
            <person name="Liberti A."/>
            <person name="Kees E.D."/>
            <person name="Breitbart M."/>
            <person name="Gralnick J.A."/>
            <person name="Dishaw L.J."/>
        </authorList>
    </citation>
    <scope>NUCLEOTIDE SEQUENCE [LARGE SCALE GENOMIC DNA]</scope>
    <source>
        <strain evidence="3 5">JG4066</strain>
    </source>
</reference>
<protein>
    <recommendedName>
        <fullName evidence="6">DUF3325 domain-containing protein</fullName>
    </recommendedName>
</protein>
<evidence type="ECO:0000313" key="2">
    <source>
        <dbReference type="EMBL" id="MDR8522522.1"/>
    </source>
</evidence>
<dbReference type="EMBL" id="JAPMLE010000001">
    <property type="protein sequence ID" value="MDR8522522.1"/>
    <property type="molecule type" value="Genomic_DNA"/>
</dbReference>
<evidence type="ECO:0008006" key="6">
    <source>
        <dbReference type="Google" id="ProtNLM"/>
    </source>
</evidence>
<organism evidence="2 4">
    <name type="scientific">Shewanella fidelis</name>
    <dbReference type="NCBI Taxonomy" id="173509"/>
    <lineage>
        <taxon>Bacteria</taxon>
        <taxon>Pseudomonadati</taxon>
        <taxon>Pseudomonadota</taxon>
        <taxon>Gammaproteobacteria</taxon>
        <taxon>Alteromonadales</taxon>
        <taxon>Shewanellaceae</taxon>
        <taxon>Shewanella</taxon>
    </lineage>
</organism>
<name>A0AAW8NIJ3_9GAMM</name>
<dbReference type="Proteomes" id="UP001259340">
    <property type="component" value="Unassembled WGS sequence"/>
</dbReference>
<dbReference type="EMBL" id="JAPMLD010000007">
    <property type="protein sequence ID" value="MDW4825514.1"/>
    <property type="molecule type" value="Genomic_DNA"/>
</dbReference>
<proteinExistence type="predicted"/>
<gene>
    <name evidence="2" type="ORF">OS133_02270</name>
    <name evidence="3" type="ORF">OS134_15705</name>
</gene>
<keyword evidence="1" id="KW-1133">Transmembrane helix</keyword>
<dbReference type="RefSeq" id="WP_051435513.1">
    <property type="nucleotide sequence ID" value="NZ_JAPMLA010000007.1"/>
</dbReference>
<evidence type="ECO:0000313" key="5">
    <source>
        <dbReference type="Proteomes" id="UP001271263"/>
    </source>
</evidence>
<evidence type="ECO:0000313" key="3">
    <source>
        <dbReference type="EMBL" id="MDW4825514.1"/>
    </source>
</evidence>
<feature type="transmembrane region" description="Helical" evidence="1">
    <location>
        <begin position="6"/>
        <end position="24"/>
    </location>
</feature>
<feature type="transmembrane region" description="Helical" evidence="1">
    <location>
        <begin position="62"/>
        <end position="82"/>
    </location>
</feature>
<comment type="caution">
    <text evidence="2">The sequence shown here is derived from an EMBL/GenBank/DDBJ whole genome shotgun (WGS) entry which is preliminary data.</text>
</comment>
<feature type="transmembrane region" description="Helical" evidence="1">
    <location>
        <begin position="36"/>
        <end position="56"/>
    </location>
</feature>
<dbReference type="AlphaFoldDB" id="A0AAW8NIJ3"/>
<reference evidence="2" key="2">
    <citation type="submission" date="2022-11" db="EMBL/GenBank/DDBJ databases">
        <title>Prophages regulate Shewanella fidelis motility and biofilm formation: implications for gut colonization dynamics in Ciona robusta.</title>
        <authorList>
            <person name="Natarajan O."/>
            <person name="Gibboney S.L."/>
            <person name="Young M.N."/>
            <person name="Lim S.J."/>
            <person name="Pluta N."/>
            <person name="Atkinson C.G.F."/>
            <person name="Leigh B.A."/>
            <person name="Liberti A."/>
            <person name="Kees E."/>
            <person name="Breitbart M."/>
            <person name="Gralnick J."/>
            <person name="Dishaw L.J."/>
        </authorList>
    </citation>
    <scope>NUCLEOTIDE SEQUENCE</scope>
    <source>
        <strain evidence="2">3313</strain>
    </source>
</reference>
<evidence type="ECO:0000313" key="4">
    <source>
        <dbReference type="Proteomes" id="UP001259340"/>
    </source>
</evidence>
<accession>A0AAW8NIJ3</accession>
<evidence type="ECO:0000256" key="1">
    <source>
        <dbReference type="SAM" id="Phobius"/>
    </source>
</evidence>
<keyword evidence="5" id="KW-1185">Reference proteome</keyword>
<keyword evidence="1" id="KW-0812">Transmembrane</keyword>